<accession>A0A971M6E3</accession>
<evidence type="ECO:0000256" key="1">
    <source>
        <dbReference type="SAM" id="MobiDB-lite"/>
    </source>
</evidence>
<feature type="transmembrane region" description="Helical" evidence="2">
    <location>
        <begin position="49"/>
        <end position="69"/>
    </location>
</feature>
<name>A0A971M6E3_9BACT</name>
<keyword evidence="2" id="KW-1133">Transmembrane helix</keyword>
<reference evidence="3" key="1">
    <citation type="journal article" date="2020" name="Biotechnol. Biofuels">
        <title>New insights from the biogas microbiome by comprehensive genome-resolved metagenomics of nearly 1600 species originating from multiple anaerobic digesters.</title>
        <authorList>
            <person name="Campanaro S."/>
            <person name="Treu L."/>
            <person name="Rodriguez-R L.M."/>
            <person name="Kovalovszki A."/>
            <person name="Ziels R.M."/>
            <person name="Maus I."/>
            <person name="Zhu X."/>
            <person name="Kougias P.G."/>
            <person name="Basile A."/>
            <person name="Luo G."/>
            <person name="Schluter A."/>
            <person name="Konstantinidis K.T."/>
            <person name="Angelidaki I."/>
        </authorList>
    </citation>
    <scope>NUCLEOTIDE SEQUENCE</scope>
    <source>
        <strain evidence="3">AS06rmzACSIP_7</strain>
    </source>
</reference>
<evidence type="ECO:0000313" key="4">
    <source>
        <dbReference type="Proteomes" id="UP000777265"/>
    </source>
</evidence>
<protein>
    <submittedName>
        <fullName evidence="3">Uncharacterized protein</fullName>
    </submittedName>
</protein>
<dbReference type="Proteomes" id="UP000777265">
    <property type="component" value="Unassembled WGS sequence"/>
</dbReference>
<dbReference type="EMBL" id="JAAYEE010000273">
    <property type="protein sequence ID" value="NLW36608.1"/>
    <property type="molecule type" value="Genomic_DNA"/>
</dbReference>
<dbReference type="AlphaFoldDB" id="A0A971M6E3"/>
<feature type="region of interest" description="Disordered" evidence="1">
    <location>
        <begin position="85"/>
        <end position="111"/>
    </location>
</feature>
<evidence type="ECO:0000256" key="2">
    <source>
        <dbReference type="SAM" id="Phobius"/>
    </source>
</evidence>
<sequence>MLGKIKILASRVSLSIIIICILTAWVGIADSAEKTPVTRYWMSVSAEKAGYPGMTPGSVGFGALLGGVIGKGSGDSGKRLLLQVNSPKSLPDDPEATHDIPPGQNMGPTLPLVTSEIGRDRSESEGRPEKEMEKPKMRMLVYWDCSETVKPGQPYVLDTEKTSPANFARAFQGYARRYDTAHRLRE</sequence>
<feature type="transmembrane region" description="Helical" evidence="2">
    <location>
        <begin position="12"/>
        <end position="29"/>
    </location>
</feature>
<gene>
    <name evidence="3" type="ORF">GXY80_14190</name>
</gene>
<comment type="caution">
    <text evidence="3">The sequence shown here is derived from an EMBL/GenBank/DDBJ whole genome shotgun (WGS) entry which is preliminary data.</text>
</comment>
<reference evidence="3" key="2">
    <citation type="submission" date="2020-01" db="EMBL/GenBank/DDBJ databases">
        <authorList>
            <person name="Campanaro S."/>
        </authorList>
    </citation>
    <scope>NUCLEOTIDE SEQUENCE</scope>
    <source>
        <strain evidence="3">AS06rmzACSIP_7</strain>
    </source>
</reference>
<organism evidence="3 4">
    <name type="scientific">Syntrophorhabdus aromaticivorans</name>
    <dbReference type="NCBI Taxonomy" id="328301"/>
    <lineage>
        <taxon>Bacteria</taxon>
        <taxon>Pseudomonadati</taxon>
        <taxon>Thermodesulfobacteriota</taxon>
        <taxon>Syntrophorhabdia</taxon>
        <taxon>Syntrophorhabdales</taxon>
        <taxon>Syntrophorhabdaceae</taxon>
        <taxon>Syntrophorhabdus</taxon>
    </lineage>
</organism>
<proteinExistence type="predicted"/>
<evidence type="ECO:0000313" key="3">
    <source>
        <dbReference type="EMBL" id="NLW36608.1"/>
    </source>
</evidence>
<keyword evidence="2" id="KW-0812">Transmembrane</keyword>
<keyword evidence="2" id="KW-0472">Membrane</keyword>